<dbReference type="InterPro" id="IPR017520">
    <property type="entry name" value="CHP03086"/>
</dbReference>
<dbReference type="Proteomes" id="UP000573599">
    <property type="component" value="Unassembled WGS sequence"/>
</dbReference>
<dbReference type="CDD" id="cd07814">
    <property type="entry name" value="SRPBCC_CalC_Aha1-like"/>
    <property type="match status" value="1"/>
</dbReference>
<keyword evidence="4" id="KW-1185">Reference proteome</keyword>
<dbReference type="InterPro" id="IPR034660">
    <property type="entry name" value="DinB/YfiT-like"/>
</dbReference>
<dbReference type="InterPro" id="IPR017517">
    <property type="entry name" value="Maleyloyr_isom"/>
</dbReference>
<dbReference type="Pfam" id="PF08327">
    <property type="entry name" value="AHSA1"/>
    <property type="match status" value="1"/>
</dbReference>
<dbReference type="EMBL" id="JACCAB010000001">
    <property type="protein sequence ID" value="NYG05765.1"/>
    <property type="molecule type" value="Genomic_DNA"/>
</dbReference>
<dbReference type="SUPFAM" id="SSF55961">
    <property type="entry name" value="Bet v1-like"/>
    <property type="match status" value="1"/>
</dbReference>
<proteinExistence type="inferred from homology"/>
<name>A0A852WHM5_9MICO</name>
<protein>
    <submittedName>
        <fullName evidence="3">Uncharacterized protein (TIGR03086 family)</fullName>
    </submittedName>
</protein>
<dbReference type="RefSeq" id="WP_179420344.1">
    <property type="nucleotide sequence ID" value="NZ_JACCAB010000001.1"/>
</dbReference>
<accession>A0A852WHM5</accession>
<feature type="domain" description="Activator of Hsp90 ATPase homologue 1/2-like C-terminal" evidence="2">
    <location>
        <begin position="11"/>
        <end position="129"/>
    </location>
</feature>
<dbReference type="NCBIfam" id="TIGR03083">
    <property type="entry name" value="maleylpyruvate isomerase family mycothiol-dependent enzyme"/>
    <property type="match status" value="1"/>
</dbReference>
<dbReference type="AlphaFoldDB" id="A0A852WHM5"/>
<sequence length="325" mass="34620">MSFTKSAVLPVSPDEAFALITEPERLRRWQTVSATVDLRAGGSYRWTVTPGHVAEGTYREVEPGRRVVFGWGWDGNPDLPKDASTVTVTIEPAPEGSKVTLVHEGLTEDQAAQHAEGWNHYFERLERLAATGDAGNDEWAWAPENLTPVVAAWAALAVIQPVLRNLTPADRPKPTPCANFTAHELAEHLLASLVQLGGMAGANLSIPAEGSLEDKVSVLSGQAIDAWQGIDLEGTVPGAGGSDVPAMFLASILPLELLLHGWDLAQASGQELRVSDEVVGYVHDLTRGVIAQGRGSSFGNELTPSADADAVERFAAYAGRTPIHA</sequence>
<comment type="similarity">
    <text evidence="1">Belongs to the AHA1 family.</text>
</comment>
<dbReference type="NCBIfam" id="TIGR03086">
    <property type="entry name" value="TIGR03086 family metal-binding protein"/>
    <property type="match status" value="1"/>
</dbReference>
<evidence type="ECO:0000259" key="2">
    <source>
        <dbReference type="Pfam" id="PF08327"/>
    </source>
</evidence>
<dbReference type="InterPro" id="IPR013538">
    <property type="entry name" value="ASHA1/2-like_C"/>
</dbReference>
<reference evidence="3 4" key="1">
    <citation type="submission" date="2020-07" db="EMBL/GenBank/DDBJ databases">
        <title>Sequencing the genomes of 1000 actinobacteria strains.</title>
        <authorList>
            <person name="Klenk H.-P."/>
        </authorList>
    </citation>
    <scope>NUCLEOTIDE SEQUENCE [LARGE SCALE GENOMIC DNA]</scope>
    <source>
        <strain evidence="3 4">DSM 23987</strain>
    </source>
</reference>
<gene>
    <name evidence="3" type="ORF">BJ986_000252</name>
</gene>
<evidence type="ECO:0000256" key="1">
    <source>
        <dbReference type="ARBA" id="ARBA00006817"/>
    </source>
</evidence>
<dbReference type="SUPFAM" id="SSF109854">
    <property type="entry name" value="DinB/YfiT-like putative metalloenzymes"/>
    <property type="match status" value="1"/>
</dbReference>
<organism evidence="3 4">
    <name type="scientific">Pedococcus badiiscoriae</name>
    <dbReference type="NCBI Taxonomy" id="642776"/>
    <lineage>
        <taxon>Bacteria</taxon>
        <taxon>Bacillati</taxon>
        <taxon>Actinomycetota</taxon>
        <taxon>Actinomycetes</taxon>
        <taxon>Micrococcales</taxon>
        <taxon>Intrasporangiaceae</taxon>
        <taxon>Pedococcus</taxon>
    </lineage>
</organism>
<dbReference type="InterPro" id="IPR023393">
    <property type="entry name" value="START-like_dom_sf"/>
</dbReference>
<evidence type="ECO:0000313" key="3">
    <source>
        <dbReference type="EMBL" id="NYG05765.1"/>
    </source>
</evidence>
<comment type="caution">
    <text evidence="3">The sequence shown here is derived from an EMBL/GenBank/DDBJ whole genome shotgun (WGS) entry which is preliminary data.</text>
</comment>
<dbReference type="Gene3D" id="3.30.530.20">
    <property type="match status" value="1"/>
</dbReference>
<evidence type="ECO:0000313" key="4">
    <source>
        <dbReference type="Proteomes" id="UP000573599"/>
    </source>
</evidence>